<sequence>MGIPSYYKKLIDTIHGLVSKGHPQGDINWLFMDFNCLIYHCLYREDTPQYPGPDKKDEWETQFIECIVKYCLKVIKEVDPKSGVYIAIDGVVPMAKMRQQRLRRFKSVWLSAHPEIEKETPSGWDRNSITPGTQFMTKLRLGLESMIKKQGKKTWLLSSSDEPGEGEHKIISEWRKGTYTGNFAVYGLDADLIVLSILGRECCSLNNNIWLFREEVNAGKIAYDDMGEEVFEWFSINALRDWLSAEFQEKQRLFILNYCFAMSVLGNDFLPSSLGLKIREDGHGELLDIIKSLTSKDIALINPTTLEVSIDGVNQLFTILSSDEEMRIQKYIHKKQMMARNLGQTSDASKIGDNNWPLSHVEENVLFDGKQLDSTWREKYMTHFFNGFSYNKKDISRVCKEYLYGIQWIWAYYTGAIDNVCFNWFYPFNLPPLWQWLRDFIRDSKQLPNFPEKVLVKATDIRPVEQLALVLPLESWSLIPPCKEKALPLAAPQFYPSVFSFESVGKRYFWECESMIPLPSILEVKEIIRQYT</sequence>
<dbReference type="AlphaFoldDB" id="A0A6C0DUV4"/>
<evidence type="ECO:0008006" key="8">
    <source>
        <dbReference type="Google" id="ProtNLM"/>
    </source>
</evidence>
<feature type="domain" description="Xrn1 helical" evidence="6">
    <location>
        <begin position="374"/>
        <end position="517"/>
    </location>
</feature>
<proteinExistence type="inferred from homology"/>
<comment type="similarity">
    <text evidence="4">Belongs to the 5'-3' exonuclease family.</text>
</comment>
<dbReference type="PANTHER" id="PTHR12341">
    <property type="entry name" value="5'-&gt;3' EXORIBONUCLEASE"/>
    <property type="match status" value="1"/>
</dbReference>
<evidence type="ECO:0000256" key="3">
    <source>
        <dbReference type="ARBA" id="ARBA00022839"/>
    </source>
</evidence>
<dbReference type="GO" id="GO:0000956">
    <property type="term" value="P:nuclear-transcribed mRNA catabolic process"/>
    <property type="evidence" value="ECO:0007669"/>
    <property type="project" value="TreeGrafter"/>
</dbReference>
<evidence type="ECO:0000256" key="1">
    <source>
        <dbReference type="ARBA" id="ARBA00022722"/>
    </source>
</evidence>
<keyword evidence="2" id="KW-0378">Hydrolase</keyword>
<feature type="domain" description="Xrn1 N-terminal" evidence="5">
    <location>
        <begin position="1"/>
        <end position="200"/>
    </location>
</feature>
<accession>A0A6C0DUV4</accession>
<dbReference type="Gene3D" id="3.40.50.12390">
    <property type="match status" value="1"/>
</dbReference>
<protein>
    <recommendedName>
        <fullName evidence="8">Xrn1 N-terminal domain-containing protein</fullName>
    </recommendedName>
</protein>
<dbReference type="Pfam" id="PF17846">
    <property type="entry name" value="XRN_M"/>
    <property type="match status" value="1"/>
</dbReference>
<dbReference type="EMBL" id="MN739677">
    <property type="protein sequence ID" value="QHT20150.1"/>
    <property type="molecule type" value="Genomic_DNA"/>
</dbReference>
<evidence type="ECO:0000313" key="7">
    <source>
        <dbReference type="EMBL" id="QHT20150.1"/>
    </source>
</evidence>
<evidence type="ECO:0000256" key="2">
    <source>
        <dbReference type="ARBA" id="ARBA00022801"/>
    </source>
</evidence>
<dbReference type="PANTHER" id="PTHR12341:SF7">
    <property type="entry name" value="5'-3' EXORIBONUCLEASE 1"/>
    <property type="match status" value="1"/>
</dbReference>
<keyword evidence="1" id="KW-0540">Nuclease</keyword>
<dbReference type="Pfam" id="PF03159">
    <property type="entry name" value="XRN_N"/>
    <property type="match status" value="1"/>
</dbReference>
<reference evidence="7" key="1">
    <citation type="journal article" date="2020" name="Nature">
        <title>Giant virus diversity and host interactions through global metagenomics.</title>
        <authorList>
            <person name="Schulz F."/>
            <person name="Roux S."/>
            <person name="Paez-Espino D."/>
            <person name="Jungbluth S."/>
            <person name="Walsh D.A."/>
            <person name="Denef V.J."/>
            <person name="McMahon K.D."/>
            <person name="Konstantinidis K.T."/>
            <person name="Eloe-Fadrosh E.A."/>
            <person name="Kyrpides N.C."/>
            <person name="Woyke T."/>
        </authorList>
    </citation>
    <scope>NUCLEOTIDE SEQUENCE</scope>
    <source>
        <strain evidence="7">GVMAG-M-3300023174-60</strain>
    </source>
</reference>
<organism evidence="7">
    <name type="scientific">viral metagenome</name>
    <dbReference type="NCBI Taxonomy" id="1070528"/>
    <lineage>
        <taxon>unclassified sequences</taxon>
        <taxon>metagenomes</taxon>
        <taxon>organismal metagenomes</taxon>
    </lineage>
</organism>
<keyword evidence="3" id="KW-0269">Exonuclease</keyword>
<dbReference type="InterPro" id="IPR027073">
    <property type="entry name" value="5_3_exoribonuclease"/>
</dbReference>
<evidence type="ECO:0000256" key="4">
    <source>
        <dbReference type="ARBA" id="ARBA00038299"/>
    </source>
</evidence>
<dbReference type="InterPro" id="IPR004859">
    <property type="entry name" value="Xrn1_N"/>
</dbReference>
<dbReference type="InterPro" id="IPR041412">
    <property type="entry name" value="Xrn1_helical"/>
</dbReference>
<dbReference type="GO" id="GO:0005634">
    <property type="term" value="C:nucleus"/>
    <property type="evidence" value="ECO:0007669"/>
    <property type="project" value="TreeGrafter"/>
</dbReference>
<dbReference type="GO" id="GO:0004534">
    <property type="term" value="F:5'-3' RNA exonuclease activity"/>
    <property type="evidence" value="ECO:0007669"/>
    <property type="project" value="TreeGrafter"/>
</dbReference>
<name>A0A6C0DUV4_9ZZZZ</name>
<dbReference type="GO" id="GO:0003723">
    <property type="term" value="F:RNA binding"/>
    <property type="evidence" value="ECO:0007669"/>
    <property type="project" value="TreeGrafter"/>
</dbReference>
<evidence type="ECO:0000259" key="5">
    <source>
        <dbReference type="Pfam" id="PF03159"/>
    </source>
</evidence>
<evidence type="ECO:0000259" key="6">
    <source>
        <dbReference type="Pfam" id="PF17846"/>
    </source>
</evidence>